<evidence type="ECO:0000259" key="5">
    <source>
        <dbReference type="Pfam" id="PF00884"/>
    </source>
</evidence>
<dbReference type="Pfam" id="PF00884">
    <property type="entry name" value="Sulfatase"/>
    <property type="match status" value="1"/>
</dbReference>
<feature type="region of interest" description="Disordered" evidence="3">
    <location>
        <begin position="213"/>
        <end position="237"/>
    </location>
</feature>
<gene>
    <name evidence="6" type="ORF">ATI61_10799</name>
</gene>
<keyword evidence="7" id="KW-1185">Reference proteome</keyword>
<evidence type="ECO:0000313" key="6">
    <source>
        <dbReference type="EMBL" id="REG29403.1"/>
    </source>
</evidence>
<dbReference type="SUPFAM" id="SSF53649">
    <property type="entry name" value="Alkaline phosphatase-like"/>
    <property type="match status" value="1"/>
</dbReference>
<feature type="transmembrane region" description="Helical" evidence="4">
    <location>
        <begin position="49"/>
        <end position="70"/>
    </location>
</feature>
<sequence>MTTPKVFAAQRPSRAVWCTRSLQVGAGLGLVLAVLGQVGMVWLGQDAGAAAVLVSTGVFALVGLLGGALTSPWIHLRGGRPVAAGLVTAGLTLTAAHHVMATGVRILSGTLPTFSGLEMFLASPSQFFHAALVGHRAEIFSLGASALVLAAFLFLLLVRRSAKQRPYPPALLAAVGLGGGAVLFVLATTPGFRSVGDSCPELTLLSSFGGETGDAAASARPDARPPPSVPPGPPLSAGEAWLASAREWKGPRPNVLLILLESVPAHHLGYAGYSRAATPNIDRLASRSLRFHRVWSTAPASAYSQMALLSSLLPRRRPWLEQYEQLNYPRMLFHDVFHTLGYDTATVSSQNENWQGMRRFQNTGTPTFYRDSNDHPGPHMGEGEERKLPDHLTVDVFLEWLGKQSKAPWAAYVNFQRTHFPYELPPGFTGRHQPSAPNPSTFGFLHYPREELEVVLNRYDNALEYVDAQVGRLMSHLEASGQLEDTLIILSSDHGEHFYESGRITHGKSLSDIQLRVPLLMHWPRRVASRDVAVPLSQLDVMPTVLELLGLAPHPSFQGRPLTELERPGASAPGIFFTLHGLRLGDGVVCWPWKLTLDRSAQHYELYNLEEDPGEARDLYSPEAPIPAALLQVLTAQLEAQLQYHSPQGARNERYAPRQVSCPDWSTFASGPRLQVGASKP</sequence>
<dbReference type="CDD" id="cd16148">
    <property type="entry name" value="sulfatase_like"/>
    <property type="match status" value="1"/>
</dbReference>
<dbReference type="EMBL" id="QUMU01000007">
    <property type="protein sequence ID" value="REG29403.1"/>
    <property type="molecule type" value="Genomic_DNA"/>
</dbReference>
<feature type="transmembrane region" description="Helical" evidence="4">
    <location>
        <begin position="82"/>
        <end position="107"/>
    </location>
</feature>
<accession>A0ABX9JXZ0</accession>
<reference evidence="6 7" key="1">
    <citation type="submission" date="2018-08" db="EMBL/GenBank/DDBJ databases">
        <title>Genomic Encyclopedia of Archaeal and Bacterial Type Strains, Phase II (KMG-II): from individual species to whole genera.</title>
        <authorList>
            <person name="Goeker M."/>
        </authorList>
    </citation>
    <scope>NUCLEOTIDE SEQUENCE [LARGE SCALE GENOMIC DNA]</scope>
    <source>
        <strain evidence="6 7">DSM 2261</strain>
    </source>
</reference>
<dbReference type="Proteomes" id="UP000256345">
    <property type="component" value="Unassembled WGS sequence"/>
</dbReference>
<dbReference type="PANTHER" id="PTHR42693">
    <property type="entry name" value="ARYLSULFATASE FAMILY MEMBER"/>
    <property type="match status" value="1"/>
</dbReference>
<evidence type="ECO:0000256" key="4">
    <source>
        <dbReference type="SAM" id="Phobius"/>
    </source>
</evidence>
<proteinExistence type="inferred from homology"/>
<dbReference type="InterPro" id="IPR050738">
    <property type="entry name" value="Sulfatase"/>
</dbReference>
<dbReference type="InterPro" id="IPR017850">
    <property type="entry name" value="Alkaline_phosphatase_core_sf"/>
</dbReference>
<feature type="transmembrane region" description="Helical" evidence="4">
    <location>
        <begin position="139"/>
        <end position="158"/>
    </location>
</feature>
<keyword evidence="4" id="KW-1133">Transmembrane helix</keyword>
<dbReference type="InterPro" id="IPR000917">
    <property type="entry name" value="Sulfatase_N"/>
</dbReference>
<comment type="caution">
    <text evidence="6">The sequence shown here is derived from an EMBL/GenBank/DDBJ whole genome shotgun (WGS) entry which is preliminary data.</text>
</comment>
<evidence type="ECO:0000313" key="7">
    <source>
        <dbReference type="Proteomes" id="UP000256345"/>
    </source>
</evidence>
<feature type="domain" description="Sulfatase N-terminal" evidence="5">
    <location>
        <begin position="253"/>
        <end position="550"/>
    </location>
</feature>
<evidence type="ECO:0000256" key="2">
    <source>
        <dbReference type="ARBA" id="ARBA00022801"/>
    </source>
</evidence>
<dbReference type="PANTHER" id="PTHR42693:SF53">
    <property type="entry name" value="ENDO-4-O-SULFATASE"/>
    <property type="match status" value="1"/>
</dbReference>
<comment type="similarity">
    <text evidence="1">Belongs to the sulfatase family.</text>
</comment>
<dbReference type="RefSeq" id="WP_047860615.1">
    <property type="nucleotide sequence ID" value="NZ_CP011509.1"/>
</dbReference>
<evidence type="ECO:0000256" key="1">
    <source>
        <dbReference type="ARBA" id="ARBA00008779"/>
    </source>
</evidence>
<dbReference type="Gene3D" id="3.40.720.10">
    <property type="entry name" value="Alkaline Phosphatase, subunit A"/>
    <property type="match status" value="1"/>
</dbReference>
<feature type="compositionally biased region" description="Pro residues" evidence="3">
    <location>
        <begin position="224"/>
        <end position="234"/>
    </location>
</feature>
<protein>
    <submittedName>
        <fullName evidence="6">Arylsulfatase A-like enzyme</fullName>
    </submittedName>
</protein>
<keyword evidence="4" id="KW-0812">Transmembrane</keyword>
<keyword evidence="4" id="KW-0472">Membrane</keyword>
<keyword evidence="2" id="KW-0378">Hydrolase</keyword>
<feature type="transmembrane region" description="Helical" evidence="4">
    <location>
        <begin position="170"/>
        <end position="192"/>
    </location>
</feature>
<organism evidence="6 7">
    <name type="scientific">Archangium gephyra</name>
    <dbReference type="NCBI Taxonomy" id="48"/>
    <lineage>
        <taxon>Bacteria</taxon>
        <taxon>Pseudomonadati</taxon>
        <taxon>Myxococcota</taxon>
        <taxon>Myxococcia</taxon>
        <taxon>Myxococcales</taxon>
        <taxon>Cystobacterineae</taxon>
        <taxon>Archangiaceae</taxon>
        <taxon>Archangium</taxon>
    </lineage>
</organism>
<feature type="transmembrane region" description="Helical" evidence="4">
    <location>
        <begin position="21"/>
        <end position="43"/>
    </location>
</feature>
<name>A0ABX9JXZ0_9BACT</name>
<evidence type="ECO:0000256" key="3">
    <source>
        <dbReference type="SAM" id="MobiDB-lite"/>
    </source>
</evidence>